<gene>
    <name evidence="1" type="ORF">F8388_027139</name>
    <name evidence="2" type="ORF">G4B88_022722</name>
</gene>
<dbReference type="EMBL" id="JAATIP010000105">
    <property type="protein sequence ID" value="KAF4372466.1"/>
    <property type="molecule type" value="Genomic_DNA"/>
</dbReference>
<evidence type="ECO:0000313" key="1">
    <source>
        <dbReference type="EMBL" id="KAF4372466.1"/>
    </source>
</evidence>
<dbReference type="PANTHER" id="PTHR37900:SF5">
    <property type="entry name" value="OS02G0159250 PROTEIN"/>
    <property type="match status" value="1"/>
</dbReference>
<proteinExistence type="predicted"/>
<reference evidence="3 4" key="1">
    <citation type="journal article" date="2020" name="bioRxiv">
        <title>Sequence and annotation of 42 cannabis genomes reveals extensive copy number variation in cannabinoid synthesis and pathogen resistance genes.</title>
        <authorList>
            <person name="Mckernan K.J."/>
            <person name="Helbert Y."/>
            <person name="Kane L.T."/>
            <person name="Ebling H."/>
            <person name="Zhang L."/>
            <person name="Liu B."/>
            <person name="Eaton Z."/>
            <person name="Mclaughlin S."/>
            <person name="Kingan S."/>
            <person name="Baybayan P."/>
            <person name="Concepcion G."/>
            <person name="Jordan M."/>
            <person name="Riva A."/>
            <person name="Barbazuk W."/>
            <person name="Harkins T."/>
        </authorList>
    </citation>
    <scope>NUCLEOTIDE SEQUENCE [LARGE SCALE GENOMIC DNA]</scope>
    <source>
        <strain evidence="3 4">cv. Jamaican Lion 4</strain>
        <strain evidence="2">Father</strain>
        <strain evidence="1">Mother</strain>
        <tissue evidence="2">Leaf</tissue>
    </source>
</reference>
<dbReference type="AlphaFoldDB" id="A0A7J6HXQ4"/>
<accession>A0A7J6HXQ4</accession>
<keyword evidence="4" id="KW-1185">Reference proteome</keyword>
<evidence type="ECO:0000313" key="2">
    <source>
        <dbReference type="EMBL" id="KAF4399639.1"/>
    </source>
</evidence>
<dbReference type="Proteomes" id="UP000583929">
    <property type="component" value="Unassembled WGS sequence"/>
</dbReference>
<organism evidence="2 4">
    <name type="scientific">Cannabis sativa</name>
    <name type="common">Hemp</name>
    <name type="synonym">Marijuana</name>
    <dbReference type="NCBI Taxonomy" id="3483"/>
    <lineage>
        <taxon>Eukaryota</taxon>
        <taxon>Viridiplantae</taxon>
        <taxon>Streptophyta</taxon>
        <taxon>Embryophyta</taxon>
        <taxon>Tracheophyta</taxon>
        <taxon>Spermatophyta</taxon>
        <taxon>Magnoliopsida</taxon>
        <taxon>eudicotyledons</taxon>
        <taxon>Gunneridae</taxon>
        <taxon>Pentapetalae</taxon>
        <taxon>rosids</taxon>
        <taxon>fabids</taxon>
        <taxon>Rosales</taxon>
        <taxon>Cannabaceae</taxon>
        <taxon>Cannabis</taxon>
    </lineage>
</organism>
<protein>
    <submittedName>
        <fullName evidence="2">Uncharacterized protein</fullName>
    </submittedName>
</protein>
<dbReference type="PANTHER" id="PTHR37900">
    <property type="match status" value="1"/>
</dbReference>
<evidence type="ECO:0000313" key="3">
    <source>
        <dbReference type="Proteomes" id="UP000525078"/>
    </source>
</evidence>
<evidence type="ECO:0000313" key="4">
    <source>
        <dbReference type="Proteomes" id="UP000583929"/>
    </source>
</evidence>
<dbReference type="Proteomes" id="UP000525078">
    <property type="component" value="Unassembled WGS sequence"/>
</dbReference>
<dbReference type="EMBL" id="JAATIQ010000021">
    <property type="protein sequence ID" value="KAF4399639.1"/>
    <property type="molecule type" value="Genomic_DNA"/>
</dbReference>
<sequence>MPRFTHFHNYHTSSTTITMSGVMPFMVESVVRLVMGLLTRPTSTITTLLYYSNLLPRNLNLERLVQHEFIDPPNYLFHFIINVLRCF</sequence>
<name>A0A7J6HXQ4_CANSA</name>
<comment type="caution">
    <text evidence="2">The sequence shown here is derived from an EMBL/GenBank/DDBJ whole genome shotgun (WGS) entry which is preliminary data.</text>
</comment>